<dbReference type="SUPFAM" id="SSF88723">
    <property type="entry name" value="PIN domain-like"/>
    <property type="match status" value="1"/>
</dbReference>
<evidence type="ECO:0000313" key="2">
    <source>
        <dbReference type="Proteomes" id="UP000607281"/>
    </source>
</evidence>
<accession>A0ABR8CRR1</accession>
<organism evidence="1 2">
    <name type="scientific">Anabaena subtropica FACHB-260</name>
    <dbReference type="NCBI Taxonomy" id="2692884"/>
    <lineage>
        <taxon>Bacteria</taxon>
        <taxon>Bacillati</taxon>
        <taxon>Cyanobacteriota</taxon>
        <taxon>Cyanophyceae</taxon>
        <taxon>Nostocales</taxon>
        <taxon>Nostocaceae</taxon>
        <taxon>Anabaena</taxon>
    </lineage>
</organism>
<evidence type="ECO:0000313" key="1">
    <source>
        <dbReference type="EMBL" id="MBD2344475.1"/>
    </source>
</evidence>
<name>A0ABR8CRR1_9NOST</name>
<keyword evidence="2" id="KW-1185">Reference proteome</keyword>
<reference evidence="1 2" key="1">
    <citation type="journal article" date="2020" name="ISME J.">
        <title>Comparative genomics reveals insights into cyanobacterial evolution and habitat adaptation.</title>
        <authorList>
            <person name="Chen M.Y."/>
            <person name="Teng W.K."/>
            <person name="Zhao L."/>
            <person name="Hu C.X."/>
            <person name="Zhou Y.K."/>
            <person name="Han B.P."/>
            <person name="Song L.R."/>
            <person name="Shu W.S."/>
        </authorList>
    </citation>
    <scope>NUCLEOTIDE SEQUENCE [LARGE SCALE GENOMIC DNA]</scope>
    <source>
        <strain evidence="1 2">FACHB-260</strain>
    </source>
</reference>
<evidence type="ECO:0008006" key="3">
    <source>
        <dbReference type="Google" id="ProtNLM"/>
    </source>
</evidence>
<sequence>MFKILFDTDLILDSVMNRTESAEDVRELLENLHPSIRLYLTDVGLQKVSTYTCCLKNRKIPEVIVEWLQEQIHICAINQDLLQKARYFPLKDFESAVELACLSHYQLDAIVTNKQENFLAVANQFYIWSFTDLWLRIKLESQLQATISS</sequence>
<protein>
    <recommendedName>
        <fullName evidence="3">PIN domain-containing protein</fullName>
    </recommendedName>
</protein>
<comment type="caution">
    <text evidence="1">The sequence shown here is derived from an EMBL/GenBank/DDBJ whole genome shotgun (WGS) entry which is preliminary data.</text>
</comment>
<proteinExistence type="predicted"/>
<dbReference type="RefSeq" id="WP_190406928.1">
    <property type="nucleotide sequence ID" value="NZ_JACJRF010000013.1"/>
</dbReference>
<dbReference type="Proteomes" id="UP000607281">
    <property type="component" value="Unassembled WGS sequence"/>
</dbReference>
<dbReference type="InterPro" id="IPR029060">
    <property type="entry name" value="PIN-like_dom_sf"/>
</dbReference>
<dbReference type="EMBL" id="JACJRF010000013">
    <property type="protein sequence ID" value="MBD2344475.1"/>
    <property type="molecule type" value="Genomic_DNA"/>
</dbReference>
<gene>
    <name evidence="1" type="ORF">H6G18_09975</name>
</gene>